<proteinExistence type="predicted"/>
<dbReference type="AlphaFoldDB" id="A0A2P2MBI8"/>
<dbReference type="EMBL" id="GGEC01047106">
    <property type="protein sequence ID" value="MBX27590.1"/>
    <property type="molecule type" value="Transcribed_RNA"/>
</dbReference>
<name>A0A2P2MBI8_RHIMU</name>
<sequence>MLPLRLSWQLKCLYGTIRTNLSVNHLYLYLVNCSFSLFPLCC</sequence>
<accession>A0A2P2MBI8</accession>
<reference evidence="1" key="1">
    <citation type="submission" date="2018-02" db="EMBL/GenBank/DDBJ databases">
        <title>Rhizophora mucronata_Transcriptome.</title>
        <authorList>
            <person name="Meera S.P."/>
            <person name="Sreeshan A."/>
            <person name="Augustine A."/>
        </authorList>
    </citation>
    <scope>NUCLEOTIDE SEQUENCE</scope>
    <source>
        <tissue evidence="1">Leaf</tissue>
    </source>
</reference>
<organism evidence="1">
    <name type="scientific">Rhizophora mucronata</name>
    <name type="common">Asiatic mangrove</name>
    <dbReference type="NCBI Taxonomy" id="61149"/>
    <lineage>
        <taxon>Eukaryota</taxon>
        <taxon>Viridiplantae</taxon>
        <taxon>Streptophyta</taxon>
        <taxon>Embryophyta</taxon>
        <taxon>Tracheophyta</taxon>
        <taxon>Spermatophyta</taxon>
        <taxon>Magnoliopsida</taxon>
        <taxon>eudicotyledons</taxon>
        <taxon>Gunneridae</taxon>
        <taxon>Pentapetalae</taxon>
        <taxon>rosids</taxon>
        <taxon>fabids</taxon>
        <taxon>Malpighiales</taxon>
        <taxon>Rhizophoraceae</taxon>
        <taxon>Rhizophora</taxon>
    </lineage>
</organism>
<evidence type="ECO:0000313" key="1">
    <source>
        <dbReference type="EMBL" id="MBX27590.1"/>
    </source>
</evidence>
<protein>
    <submittedName>
        <fullName evidence="1">Uncharacterized protein</fullName>
    </submittedName>
</protein>